<evidence type="ECO:0000256" key="4">
    <source>
        <dbReference type="ARBA" id="ARBA00023242"/>
    </source>
</evidence>
<sequence>MEAKEPQGEDLQSELRALLQACGGQDEPLEESVNELAHLLKLFLTCFLGRAQGLGKPGRISLEDIFYLVRRDPIKHQRIKELLVNQDRLKNSKKLFEGPTDE</sequence>
<dbReference type="Pfam" id="PF02269">
    <property type="entry name" value="TFIID-18kDa"/>
    <property type="match status" value="1"/>
</dbReference>
<evidence type="ECO:0000256" key="2">
    <source>
        <dbReference type="ARBA" id="ARBA00023015"/>
    </source>
</evidence>
<evidence type="ECO:0000256" key="1">
    <source>
        <dbReference type="ARBA" id="ARBA00004123"/>
    </source>
</evidence>
<accession>A0A1I7Z7I3</accession>
<proteinExistence type="predicted"/>
<comment type="subcellular location">
    <subcellularLocation>
        <location evidence="1">Nucleus</location>
    </subcellularLocation>
</comment>
<dbReference type="PANTHER" id="PTHR11380">
    <property type="entry name" value="TRANSCRIPTION INITIATION FACTOR TFIID/SUPT3-RELATED"/>
    <property type="match status" value="1"/>
</dbReference>
<dbReference type="AlphaFoldDB" id="A0A1I7Z7I3"/>
<dbReference type="GO" id="GO:0006366">
    <property type="term" value="P:transcription by RNA polymerase II"/>
    <property type="evidence" value="ECO:0007669"/>
    <property type="project" value="InterPro"/>
</dbReference>
<evidence type="ECO:0000313" key="5">
    <source>
        <dbReference type="Proteomes" id="UP000095287"/>
    </source>
</evidence>
<dbReference type="GO" id="GO:0005669">
    <property type="term" value="C:transcription factor TFIID complex"/>
    <property type="evidence" value="ECO:0007669"/>
    <property type="project" value="TreeGrafter"/>
</dbReference>
<name>A0A1I7Z7I3_9BILA</name>
<dbReference type="WBParaSite" id="L893_g23610.t1">
    <property type="protein sequence ID" value="L893_g23610.t1"/>
    <property type="gene ID" value="L893_g23610"/>
</dbReference>
<dbReference type="PANTHER" id="PTHR11380:SF5">
    <property type="entry name" value="TRANSCRIPTION INITIATION FACTOR TFIID SUBUNIT 13"/>
    <property type="match status" value="1"/>
</dbReference>
<keyword evidence="3" id="KW-0804">Transcription</keyword>
<reference evidence="6" key="1">
    <citation type="submission" date="2016-11" db="UniProtKB">
        <authorList>
            <consortium name="WormBaseParasite"/>
        </authorList>
    </citation>
    <scope>IDENTIFICATION</scope>
</reference>
<keyword evidence="4" id="KW-0539">Nucleus</keyword>
<protein>
    <submittedName>
        <fullName evidence="6">Protein phosphatase 1 regulatory subunit 14B</fullName>
    </submittedName>
</protein>
<keyword evidence="5" id="KW-1185">Reference proteome</keyword>
<dbReference type="Proteomes" id="UP000095287">
    <property type="component" value="Unplaced"/>
</dbReference>
<keyword evidence="2" id="KW-0805">Transcription regulation</keyword>
<dbReference type="InterPro" id="IPR003195">
    <property type="entry name" value="TFIID_TAF13"/>
</dbReference>
<evidence type="ECO:0000313" key="6">
    <source>
        <dbReference type="WBParaSite" id="L893_g23610.t1"/>
    </source>
</evidence>
<organism evidence="5 6">
    <name type="scientific">Steinernema glaseri</name>
    <dbReference type="NCBI Taxonomy" id="37863"/>
    <lineage>
        <taxon>Eukaryota</taxon>
        <taxon>Metazoa</taxon>
        <taxon>Ecdysozoa</taxon>
        <taxon>Nematoda</taxon>
        <taxon>Chromadorea</taxon>
        <taxon>Rhabditida</taxon>
        <taxon>Tylenchina</taxon>
        <taxon>Panagrolaimomorpha</taxon>
        <taxon>Strongyloidoidea</taxon>
        <taxon>Steinernematidae</taxon>
        <taxon>Steinernema</taxon>
    </lineage>
</organism>
<evidence type="ECO:0000256" key="3">
    <source>
        <dbReference type="ARBA" id="ARBA00023163"/>
    </source>
</evidence>